<dbReference type="AlphaFoldDB" id="A0A6J8BLB6"/>
<feature type="domain" description="DUF4218" evidence="2">
    <location>
        <begin position="24"/>
        <end position="96"/>
    </location>
</feature>
<evidence type="ECO:0000259" key="2">
    <source>
        <dbReference type="Pfam" id="PF13960"/>
    </source>
</evidence>
<evidence type="ECO:0000256" key="1">
    <source>
        <dbReference type="SAM" id="MobiDB-lite"/>
    </source>
</evidence>
<dbReference type="InterPro" id="IPR025452">
    <property type="entry name" value="DUF4218"/>
</dbReference>
<dbReference type="PANTHER" id="PTHR48258">
    <property type="entry name" value="DUF4218 DOMAIN-CONTAINING PROTEIN-RELATED"/>
    <property type="match status" value="1"/>
</dbReference>
<dbReference type="EMBL" id="CACVKT020003644">
    <property type="protein sequence ID" value="CAC5384755.1"/>
    <property type="molecule type" value="Genomic_DNA"/>
</dbReference>
<keyword evidence="4" id="KW-1185">Reference proteome</keyword>
<protein>
    <recommendedName>
        <fullName evidence="2">DUF4218 domain-containing protein</fullName>
    </recommendedName>
</protein>
<evidence type="ECO:0000313" key="3">
    <source>
        <dbReference type="EMBL" id="CAC5384755.1"/>
    </source>
</evidence>
<organism evidence="3 4">
    <name type="scientific">Mytilus coruscus</name>
    <name type="common">Sea mussel</name>
    <dbReference type="NCBI Taxonomy" id="42192"/>
    <lineage>
        <taxon>Eukaryota</taxon>
        <taxon>Metazoa</taxon>
        <taxon>Spiralia</taxon>
        <taxon>Lophotrochozoa</taxon>
        <taxon>Mollusca</taxon>
        <taxon>Bivalvia</taxon>
        <taxon>Autobranchia</taxon>
        <taxon>Pteriomorphia</taxon>
        <taxon>Mytilida</taxon>
        <taxon>Mytiloidea</taxon>
        <taxon>Mytilidae</taxon>
        <taxon>Mytilinae</taxon>
        <taxon>Mytilus</taxon>
    </lineage>
</organism>
<dbReference type="Pfam" id="PF13960">
    <property type="entry name" value="DUF4218"/>
    <property type="match status" value="1"/>
</dbReference>
<proteinExistence type="predicted"/>
<name>A0A6J8BLB6_MYTCO</name>
<accession>A0A6J8BLB6</accession>
<dbReference type="OrthoDB" id="6140357at2759"/>
<feature type="region of interest" description="Disordered" evidence="1">
    <location>
        <begin position="158"/>
        <end position="188"/>
    </location>
</feature>
<evidence type="ECO:0000313" key="4">
    <source>
        <dbReference type="Proteomes" id="UP000507470"/>
    </source>
</evidence>
<reference evidence="3 4" key="1">
    <citation type="submission" date="2020-06" db="EMBL/GenBank/DDBJ databases">
        <authorList>
            <person name="Li R."/>
            <person name="Bekaert M."/>
        </authorList>
    </citation>
    <scope>NUCLEOTIDE SEQUENCE [LARGE SCALE GENOMIC DNA]</scope>
    <source>
        <strain evidence="4">wild</strain>
    </source>
</reference>
<feature type="compositionally biased region" description="Low complexity" evidence="1">
    <location>
        <begin position="167"/>
        <end position="179"/>
    </location>
</feature>
<gene>
    <name evidence="3" type="ORF">MCOR_20366</name>
</gene>
<sequence>MLGKPQRESLINCLCLLEEANGSTIDMDKFDGFEKRWHQGLCMLERDFPTFYFHLLHHLPQNISTCGPPKNFWMFPYERFNHTLTESISNNQHPEVIAGGVTKVAFSLPDSSSCSRKAEEKCRPKEDSPTERGNLFHTSEEIILTRDWILIWQQNTGHTKEDKRGTRTSSSSDGRPSDGLVTPGRRYC</sequence>
<dbReference type="Proteomes" id="UP000507470">
    <property type="component" value="Unassembled WGS sequence"/>
</dbReference>